<dbReference type="AlphaFoldDB" id="A0A9P6B467"/>
<comment type="caution">
    <text evidence="2">The sequence shown here is derived from an EMBL/GenBank/DDBJ whole genome shotgun (WGS) entry which is preliminary data.</text>
</comment>
<dbReference type="PANTHER" id="PTHR33096">
    <property type="entry name" value="CXC2 DOMAIN-CONTAINING PROTEIN"/>
    <property type="match status" value="1"/>
</dbReference>
<dbReference type="Proteomes" id="UP000886523">
    <property type="component" value="Unassembled WGS sequence"/>
</dbReference>
<proteinExistence type="predicted"/>
<dbReference type="Pfam" id="PF18758">
    <property type="entry name" value="KDZ"/>
    <property type="match status" value="1"/>
</dbReference>
<dbReference type="Pfam" id="PF18802">
    <property type="entry name" value="CxC1"/>
    <property type="match status" value="1"/>
</dbReference>
<dbReference type="EMBL" id="MU128934">
    <property type="protein sequence ID" value="KAF9517154.1"/>
    <property type="molecule type" value="Genomic_DNA"/>
</dbReference>
<keyword evidence="3" id="KW-1185">Reference proteome</keyword>
<protein>
    <recommendedName>
        <fullName evidence="1">CxC1-like cysteine cluster associated with KDZ transposases domain-containing protein</fullName>
    </recommendedName>
</protein>
<evidence type="ECO:0000259" key="1">
    <source>
        <dbReference type="Pfam" id="PF18802"/>
    </source>
</evidence>
<name>A0A9P6B467_9AGAM</name>
<accession>A0A9P6B467</accession>
<evidence type="ECO:0000313" key="2">
    <source>
        <dbReference type="EMBL" id="KAF9517154.1"/>
    </source>
</evidence>
<feature type="domain" description="CxC1-like cysteine cluster associated with KDZ transposases" evidence="1">
    <location>
        <begin position="1"/>
        <end position="62"/>
    </location>
</feature>
<evidence type="ECO:0000313" key="3">
    <source>
        <dbReference type="Proteomes" id="UP000886523"/>
    </source>
</evidence>
<dbReference type="InterPro" id="IPR041320">
    <property type="entry name" value="CxC1"/>
</dbReference>
<gene>
    <name evidence="2" type="ORF">BS47DRAFT_1291438</name>
</gene>
<reference evidence="2" key="1">
    <citation type="journal article" date="2020" name="Nat. Commun.">
        <title>Large-scale genome sequencing of mycorrhizal fungi provides insights into the early evolution of symbiotic traits.</title>
        <authorList>
            <person name="Miyauchi S."/>
            <person name="Kiss E."/>
            <person name="Kuo A."/>
            <person name="Drula E."/>
            <person name="Kohler A."/>
            <person name="Sanchez-Garcia M."/>
            <person name="Morin E."/>
            <person name="Andreopoulos B."/>
            <person name="Barry K.W."/>
            <person name="Bonito G."/>
            <person name="Buee M."/>
            <person name="Carver A."/>
            <person name="Chen C."/>
            <person name="Cichocki N."/>
            <person name="Clum A."/>
            <person name="Culley D."/>
            <person name="Crous P.W."/>
            <person name="Fauchery L."/>
            <person name="Girlanda M."/>
            <person name="Hayes R.D."/>
            <person name="Keri Z."/>
            <person name="LaButti K."/>
            <person name="Lipzen A."/>
            <person name="Lombard V."/>
            <person name="Magnuson J."/>
            <person name="Maillard F."/>
            <person name="Murat C."/>
            <person name="Nolan M."/>
            <person name="Ohm R.A."/>
            <person name="Pangilinan J."/>
            <person name="Pereira M.F."/>
            <person name="Perotto S."/>
            <person name="Peter M."/>
            <person name="Pfister S."/>
            <person name="Riley R."/>
            <person name="Sitrit Y."/>
            <person name="Stielow J.B."/>
            <person name="Szollosi G."/>
            <person name="Zifcakova L."/>
            <person name="Stursova M."/>
            <person name="Spatafora J.W."/>
            <person name="Tedersoo L."/>
            <person name="Vaario L.M."/>
            <person name="Yamada A."/>
            <person name="Yan M."/>
            <person name="Wang P."/>
            <person name="Xu J."/>
            <person name="Bruns T."/>
            <person name="Baldrian P."/>
            <person name="Vilgalys R."/>
            <person name="Dunand C."/>
            <person name="Henrissat B."/>
            <person name="Grigoriev I.V."/>
            <person name="Hibbett D."/>
            <person name="Nagy L.G."/>
            <person name="Martin F.M."/>
        </authorList>
    </citation>
    <scope>NUCLEOTIDE SEQUENCE</scope>
    <source>
        <strain evidence="2">UP504</strain>
    </source>
</reference>
<dbReference type="PANTHER" id="PTHR33096:SF1">
    <property type="entry name" value="CXC1-LIKE CYSTEINE CLUSTER ASSOCIATED WITH KDZ TRANSPOSASES DOMAIN-CONTAINING PROTEIN"/>
    <property type="match status" value="1"/>
</dbReference>
<dbReference type="OrthoDB" id="3364670at2759"/>
<organism evidence="2 3">
    <name type="scientific">Hydnum rufescens UP504</name>
    <dbReference type="NCBI Taxonomy" id="1448309"/>
    <lineage>
        <taxon>Eukaryota</taxon>
        <taxon>Fungi</taxon>
        <taxon>Dikarya</taxon>
        <taxon>Basidiomycota</taxon>
        <taxon>Agaricomycotina</taxon>
        <taxon>Agaricomycetes</taxon>
        <taxon>Cantharellales</taxon>
        <taxon>Hydnaceae</taxon>
        <taxon>Hydnum</taxon>
    </lineage>
</organism>
<sequence length="714" mass="80881">ITVCTCRPAPQQLVQMGYFPCSPVHPMLAVSLDMLELVSTLFVLAAPNERAWATTITKYLKNHGHEFATGDALRCRFSSALSQYQVLMQLVDGEMGKIIDDAREKTTMTFRALDDEMPYANVQMLAGRIQIACDDISHPSTPPPQERPSTNLCDACPLCFGGDLDIVIPGVHLIVCLNANFQLKRNRDKDRRKEFVGLPGSLDPKVVSPRTIFLSEVQIQEWEERVEVLRPSKPKMGHKQKAGEVEETKGDLMGGGWPDKIELGMNLPNVTYDACRDSFVAADGDRIKALSTYFDSTGVMALLCHHDHPLVLANLKTAGEKQFYALALISALMESIPNHWRVGVLYDIGCQMHRTLQKWDLMPEYLHRLKFAVSIFHAYGHQWACQLWYHPQKAAMWGLSDGEGCERFWSDLRKLIPGLHVTGHHRRLFILDHQAEHILEMKHEGMGRWLCDWVCRADEQLGEALMAVGKHPHGLDVEGLLVQFNEQREFQTKSMMVQSQHAILVHLLKELGNLAVDDSVGGQALCEEWKERVKMAQDTILKTKALQLEDRASADCLANLKKDKWINLQLNIHVLHDQLITKLHARKFELANLEHAHASRAMDQKTKSHVEKAVKQHAPGIEATVHKYNAKRKEMLKEQGKNGVRRDAYVPPELVMEGLFNLDINQDIWENANMVDFEGGEIPLWLANKEVRDGIRVAQEVKSCQKLSRRASPM</sequence>
<dbReference type="InterPro" id="IPR040521">
    <property type="entry name" value="KDZ"/>
</dbReference>
<feature type="non-terminal residue" evidence="2">
    <location>
        <position position="1"/>
    </location>
</feature>